<gene>
    <name evidence="3" type="ORF">BDV29DRAFT_182262</name>
</gene>
<evidence type="ECO:0000313" key="3">
    <source>
        <dbReference type="EMBL" id="KAB8069714.1"/>
    </source>
</evidence>
<feature type="chain" id="PRO_5025060560" description="TNT domain-containing protein" evidence="1">
    <location>
        <begin position="17"/>
        <end position="226"/>
    </location>
</feature>
<organism evidence="3 4">
    <name type="scientific">Aspergillus leporis</name>
    <dbReference type="NCBI Taxonomy" id="41062"/>
    <lineage>
        <taxon>Eukaryota</taxon>
        <taxon>Fungi</taxon>
        <taxon>Dikarya</taxon>
        <taxon>Ascomycota</taxon>
        <taxon>Pezizomycotina</taxon>
        <taxon>Eurotiomycetes</taxon>
        <taxon>Eurotiomycetidae</taxon>
        <taxon>Eurotiales</taxon>
        <taxon>Aspergillaceae</taxon>
        <taxon>Aspergillus</taxon>
        <taxon>Aspergillus subgen. Circumdati</taxon>
    </lineage>
</organism>
<dbReference type="EMBL" id="ML732329">
    <property type="protein sequence ID" value="KAB8069714.1"/>
    <property type="molecule type" value="Genomic_DNA"/>
</dbReference>
<evidence type="ECO:0000313" key="4">
    <source>
        <dbReference type="Proteomes" id="UP000326565"/>
    </source>
</evidence>
<evidence type="ECO:0000259" key="2">
    <source>
        <dbReference type="Pfam" id="PF14021"/>
    </source>
</evidence>
<proteinExistence type="predicted"/>
<keyword evidence="4" id="KW-1185">Reference proteome</keyword>
<dbReference type="AlphaFoldDB" id="A0A5N5WRB9"/>
<dbReference type="InterPro" id="IPR025331">
    <property type="entry name" value="TNT"/>
</dbReference>
<dbReference type="OrthoDB" id="2923349at2759"/>
<keyword evidence="1" id="KW-0732">Signal</keyword>
<reference evidence="3 4" key="1">
    <citation type="submission" date="2019-04" db="EMBL/GenBank/DDBJ databases">
        <title>Friends and foes A comparative genomics study of 23 Aspergillus species from section Flavi.</title>
        <authorList>
            <consortium name="DOE Joint Genome Institute"/>
            <person name="Kjaerbolling I."/>
            <person name="Vesth T."/>
            <person name="Frisvad J.C."/>
            <person name="Nybo J.L."/>
            <person name="Theobald S."/>
            <person name="Kildgaard S."/>
            <person name="Isbrandt T."/>
            <person name="Kuo A."/>
            <person name="Sato A."/>
            <person name="Lyhne E.K."/>
            <person name="Kogle M.E."/>
            <person name="Wiebenga A."/>
            <person name="Kun R.S."/>
            <person name="Lubbers R.J."/>
            <person name="Makela M.R."/>
            <person name="Barry K."/>
            <person name="Chovatia M."/>
            <person name="Clum A."/>
            <person name="Daum C."/>
            <person name="Haridas S."/>
            <person name="He G."/>
            <person name="LaButti K."/>
            <person name="Lipzen A."/>
            <person name="Mondo S."/>
            <person name="Riley R."/>
            <person name="Salamov A."/>
            <person name="Simmons B.A."/>
            <person name="Magnuson J.K."/>
            <person name="Henrissat B."/>
            <person name="Mortensen U.H."/>
            <person name="Larsen T.O."/>
            <person name="Devries R.P."/>
            <person name="Grigoriev I.V."/>
            <person name="Machida M."/>
            <person name="Baker S.E."/>
            <person name="Andersen M.R."/>
        </authorList>
    </citation>
    <scope>NUCLEOTIDE SEQUENCE [LARGE SCALE GENOMIC DNA]</scope>
    <source>
        <strain evidence="3 4">CBS 151.66</strain>
    </source>
</reference>
<sequence>MYPSLTLLLLPLGALSLPLEAQQASTLPFEASLVERCGANPCEGVLSTNSSDSLCNNQYLGPKILTAATDPEWSEMFAGYGQLGSLCPKAFLDKWVPSGKGYVYPDHDGALLDSAGKPVTTEYTLTVGYELDRFGTRYGGYLAPKDTPFSWRSIPPSNLNKYTDSPEYNYWVWKVIRSFNITGGPIAPWFGQPGYGLQFYHEGGLQELEGTYIELTDRRSCANLAT</sequence>
<dbReference type="GO" id="GO:0050135">
    <property type="term" value="F:NADP+ nucleosidase activity"/>
    <property type="evidence" value="ECO:0007669"/>
    <property type="project" value="InterPro"/>
</dbReference>
<dbReference type="PANTHER" id="PTHR42059:SF1">
    <property type="entry name" value="TNT DOMAIN-CONTAINING PROTEIN"/>
    <property type="match status" value="1"/>
</dbReference>
<dbReference type="PANTHER" id="PTHR42059">
    <property type="entry name" value="TNT DOMAIN-CONTAINING PROTEIN"/>
    <property type="match status" value="1"/>
</dbReference>
<dbReference type="Pfam" id="PF14021">
    <property type="entry name" value="TNT"/>
    <property type="match status" value="1"/>
</dbReference>
<dbReference type="InterPro" id="IPR053024">
    <property type="entry name" value="Fungal_surface_NADase"/>
</dbReference>
<dbReference type="Proteomes" id="UP000326565">
    <property type="component" value="Unassembled WGS sequence"/>
</dbReference>
<protein>
    <recommendedName>
        <fullName evidence="2">TNT domain-containing protein</fullName>
    </recommendedName>
</protein>
<feature type="domain" description="TNT" evidence="2">
    <location>
        <begin position="124"/>
        <end position="207"/>
    </location>
</feature>
<feature type="signal peptide" evidence="1">
    <location>
        <begin position="1"/>
        <end position="16"/>
    </location>
</feature>
<name>A0A5N5WRB9_9EURO</name>
<accession>A0A5N5WRB9</accession>
<evidence type="ECO:0000256" key="1">
    <source>
        <dbReference type="SAM" id="SignalP"/>
    </source>
</evidence>